<reference evidence="8 9" key="1">
    <citation type="submission" date="2019-01" db="EMBL/GenBank/DDBJ databases">
        <title>Draft genome sequences of the type strains of six Macrococcus species.</title>
        <authorList>
            <person name="Mazhar S."/>
            <person name="Altermann E."/>
            <person name="Hill C."/>
            <person name="Mcauliffe O."/>
        </authorList>
    </citation>
    <scope>NUCLEOTIDE SEQUENCE [LARGE SCALE GENOMIC DNA]</scope>
    <source>
        <strain evidence="8 9">CCM4815</strain>
    </source>
</reference>
<evidence type="ECO:0000256" key="6">
    <source>
        <dbReference type="RuleBase" id="RU004168"/>
    </source>
</evidence>
<dbReference type="InterPro" id="IPR017968">
    <property type="entry name" value="Acylphosphatase_CS"/>
</dbReference>
<evidence type="ECO:0000259" key="7">
    <source>
        <dbReference type="PROSITE" id="PS51160"/>
    </source>
</evidence>
<evidence type="ECO:0000256" key="4">
    <source>
        <dbReference type="ARBA" id="ARBA00047645"/>
    </source>
</evidence>
<feature type="active site" evidence="5">
    <location>
        <position position="18"/>
    </location>
</feature>
<dbReference type="GO" id="GO:0003998">
    <property type="term" value="F:acylphosphatase activity"/>
    <property type="evidence" value="ECO:0007669"/>
    <property type="project" value="UniProtKB-EC"/>
</dbReference>
<protein>
    <recommendedName>
        <fullName evidence="3 5">acylphosphatase</fullName>
        <ecNumber evidence="2 5">3.6.1.7</ecNumber>
    </recommendedName>
</protein>
<evidence type="ECO:0000256" key="3">
    <source>
        <dbReference type="ARBA" id="ARBA00015991"/>
    </source>
</evidence>
<comment type="catalytic activity">
    <reaction evidence="4 5">
        <text>an acyl phosphate + H2O = a carboxylate + phosphate + H(+)</text>
        <dbReference type="Rhea" id="RHEA:14965"/>
        <dbReference type="ChEBI" id="CHEBI:15377"/>
        <dbReference type="ChEBI" id="CHEBI:15378"/>
        <dbReference type="ChEBI" id="CHEBI:29067"/>
        <dbReference type="ChEBI" id="CHEBI:43474"/>
        <dbReference type="ChEBI" id="CHEBI:59918"/>
        <dbReference type="EC" id="3.6.1.7"/>
    </reaction>
</comment>
<gene>
    <name evidence="8" type="ORF">ERX29_01345</name>
</gene>
<organism evidence="8 9">
    <name type="scientific">Macrococcus lamae</name>
    <dbReference type="NCBI Taxonomy" id="198484"/>
    <lineage>
        <taxon>Bacteria</taxon>
        <taxon>Bacillati</taxon>
        <taxon>Bacillota</taxon>
        <taxon>Bacilli</taxon>
        <taxon>Bacillales</taxon>
        <taxon>Staphylococcaceae</taxon>
        <taxon>Macrococcus</taxon>
    </lineage>
</organism>
<dbReference type="InterPro" id="IPR020456">
    <property type="entry name" value="Acylphosphatase"/>
</dbReference>
<dbReference type="InterPro" id="IPR001792">
    <property type="entry name" value="Acylphosphatase-like_dom"/>
</dbReference>
<dbReference type="EC" id="3.6.1.7" evidence="2 5"/>
<dbReference type="Proteomes" id="UP000294802">
    <property type="component" value="Unassembled WGS sequence"/>
</dbReference>
<keyword evidence="9" id="KW-1185">Reference proteome</keyword>
<evidence type="ECO:0000256" key="5">
    <source>
        <dbReference type="PROSITE-ProRule" id="PRU00520"/>
    </source>
</evidence>
<evidence type="ECO:0000256" key="2">
    <source>
        <dbReference type="ARBA" id="ARBA00012150"/>
    </source>
</evidence>
<dbReference type="PROSITE" id="PS51160">
    <property type="entry name" value="ACYLPHOSPHATASE_3"/>
    <property type="match status" value="1"/>
</dbReference>
<dbReference type="Gene3D" id="3.30.70.100">
    <property type="match status" value="1"/>
</dbReference>
<dbReference type="SUPFAM" id="SSF54975">
    <property type="entry name" value="Acylphosphatase/BLUF domain-like"/>
    <property type="match status" value="1"/>
</dbReference>
<comment type="caution">
    <text evidence="8">The sequence shown here is derived from an EMBL/GenBank/DDBJ whole genome shotgun (WGS) entry which is preliminary data.</text>
</comment>
<accession>A0A4R6BXY9</accession>
<proteinExistence type="inferred from homology"/>
<dbReference type="PROSITE" id="PS00150">
    <property type="entry name" value="ACYLPHOSPHATASE_1"/>
    <property type="match status" value="1"/>
</dbReference>
<dbReference type="OrthoDB" id="9808093at2"/>
<evidence type="ECO:0000256" key="1">
    <source>
        <dbReference type="ARBA" id="ARBA00005614"/>
    </source>
</evidence>
<dbReference type="PANTHER" id="PTHR47268">
    <property type="entry name" value="ACYLPHOSPHATASE"/>
    <property type="match status" value="1"/>
</dbReference>
<dbReference type="AlphaFoldDB" id="A0A4R6BXY9"/>
<keyword evidence="5 8" id="KW-0378">Hydrolase</keyword>
<evidence type="ECO:0000313" key="8">
    <source>
        <dbReference type="EMBL" id="TDM13274.1"/>
    </source>
</evidence>
<comment type="similarity">
    <text evidence="1 6">Belongs to the acylphosphatase family.</text>
</comment>
<sequence length="88" mass="10026">MITEHIRVYGRVQGVGFRNATAKLASKFKVTGTVQNVDDFVEVFISGEYDEVKAFSDKVIKGPAPFSKVISYEIKEISFRDFKQFKQI</sequence>
<feature type="domain" description="Acylphosphatase-like" evidence="7">
    <location>
        <begin position="3"/>
        <end position="88"/>
    </location>
</feature>
<dbReference type="EMBL" id="SCWB01000001">
    <property type="protein sequence ID" value="TDM13274.1"/>
    <property type="molecule type" value="Genomic_DNA"/>
</dbReference>
<evidence type="ECO:0000313" key="9">
    <source>
        <dbReference type="Proteomes" id="UP000294802"/>
    </source>
</evidence>
<name>A0A4R6BXY9_9STAP</name>
<dbReference type="Pfam" id="PF00708">
    <property type="entry name" value="Acylphosphatase"/>
    <property type="match status" value="1"/>
</dbReference>
<dbReference type="InterPro" id="IPR036046">
    <property type="entry name" value="Acylphosphatase-like_dom_sf"/>
</dbReference>
<feature type="active site" evidence="5">
    <location>
        <position position="36"/>
    </location>
</feature>
<dbReference type="PANTHER" id="PTHR47268:SF4">
    <property type="entry name" value="ACYLPHOSPHATASE"/>
    <property type="match status" value="1"/>
</dbReference>
<dbReference type="RefSeq" id="WP_133442877.1">
    <property type="nucleotide sequence ID" value="NZ_SCWB01000001.1"/>
</dbReference>